<reference evidence="1" key="1">
    <citation type="submission" date="2020-05" db="EMBL/GenBank/DDBJ databases">
        <title>Phylogenomic resolution of chytrid fungi.</title>
        <authorList>
            <person name="Stajich J.E."/>
            <person name="Amses K."/>
            <person name="Simmons R."/>
            <person name="Seto K."/>
            <person name="Myers J."/>
            <person name="Bonds A."/>
            <person name="Quandt C.A."/>
            <person name="Barry K."/>
            <person name="Liu P."/>
            <person name="Grigoriev I."/>
            <person name="Longcore J.E."/>
            <person name="James T.Y."/>
        </authorList>
    </citation>
    <scope>NUCLEOTIDE SEQUENCE</scope>
    <source>
        <strain evidence="1">JEL0513</strain>
    </source>
</reference>
<name>A0AAD5SNB2_9FUNG</name>
<evidence type="ECO:0000313" key="1">
    <source>
        <dbReference type="EMBL" id="KAJ3082096.1"/>
    </source>
</evidence>
<evidence type="ECO:0000313" key="2">
    <source>
        <dbReference type="Proteomes" id="UP001211907"/>
    </source>
</evidence>
<keyword evidence="2" id="KW-1185">Reference proteome</keyword>
<comment type="caution">
    <text evidence="1">The sequence shown here is derived from an EMBL/GenBank/DDBJ whole genome shotgun (WGS) entry which is preliminary data.</text>
</comment>
<gene>
    <name evidence="1" type="ORF">HK100_009757</name>
</gene>
<organism evidence="1 2">
    <name type="scientific">Physocladia obscura</name>
    <dbReference type="NCBI Taxonomy" id="109957"/>
    <lineage>
        <taxon>Eukaryota</taxon>
        <taxon>Fungi</taxon>
        <taxon>Fungi incertae sedis</taxon>
        <taxon>Chytridiomycota</taxon>
        <taxon>Chytridiomycota incertae sedis</taxon>
        <taxon>Chytridiomycetes</taxon>
        <taxon>Chytridiales</taxon>
        <taxon>Chytriomycetaceae</taxon>
        <taxon>Physocladia</taxon>
    </lineage>
</organism>
<feature type="non-terminal residue" evidence="1">
    <location>
        <position position="1"/>
    </location>
</feature>
<dbReference type="EMBL" id="JADGJH010005109">
    <property type="protein sequence ID" value="KAJ3082096.1"/>
    <property type="molecule type" value="Genomic_DNA"/>
</dbReference>
<protein>
    <submittedName>
        <fullName evidence="1">Uncharacterized protein</fullName>
    </submittedName>
</protein>
<proteinExistence type="predicted"/>
<accession>A0AAD5SNB2</accession>
<dbReference type="AlphaFoldDB" id="A0AAD5SNB2"/>
<sequence length="81" mass="9233">KADHELQNSLDDYLDRSLEICQLYNFARTIDTTTHAGQLIYFQFVSSGLTGRALIAWRQLTEQQRTQATIKNGFNVSLALL</sequence>
<dbReference type="Proteomes" id="UP001211907">
    <property type="component" value="Unassembled WGS sequence"/>
</dbReference>